<dbReference type="Proteomes" id="UP001157034">
    <property type="component" value="Unassembled WGS sequence"/>
</dbReference>
<keyword evidence="1" id="KW-1133">Transmembrane helix</keyword>
<proteinExistence type="predicted"/>
<accession>A0ABQ6KA17</accession>
<evidence type="ECO:0000256" key="1">
    <source>
        <dbReference type="SAM" id="Phobius"/>
    </source>
</evidence>
<organism evidence="2 3">
    <name type="scientific">Pseudolysinimonas kribbensis</name>
    <dbReference type="NCBI Taxonomy" id="433641"/>
    <lineage>
        <taxon>Bacteria</taxon>
        <taxon>Bacillati</taxon>
        <taxon>Actinomycetota</taxon>
        <taxon>Actinomycetes</taxon>
        <taxon>Micrococcales</taxon>
        <taxon>Microbacteriaceae</taxon>
        <taxon>Pseudolysinimonas</taxon>
    </lineage>
</organism>
<name>A0ABQ6KA17_9MICO</name>
<evidence type="ECO:0000313" key="2">
    <source>
        <dbReference type="EMBL" id="GMA95541.1"/>
    </source>
</evidence>
<keyword evidence="1" id="KW-0812">Transmembrane</keyword>
<keyword evidence="3" id="KW-1185">Reference proteome</keyword>
<reference evidence="3" key="1">
    <citation type="journal article" date="2019" name="Int. J. Syst. Evol. Microbiol.">
        <title>The Global Catalogue of Microorganisms (GCM) 10K type strain sequencing project: providing services to taxonomists for standard genome sequencing and annotation.</title>
        <authorList>
            <consortium name="The Broad Institute Genomics Platform"/>
            <consortium name="The Broad Institute Genome Sequencing Center for Infectious Disease"/>
            <person name="Wu L."/>
            <person name="Ma J."/>
        </authorList>
    </citation>
    <scope>NUCLEOTIDE SEQUENCE [LARGE SCALE GENOMIC DNA]</scope>
    <source>
        <strain evidence="3">NBRC 108894</strain>
    </source>
</reference>
<dbReference type="EMBL" id="BSVB01000001">
    <property type="protein sequence ID" value="GMA95541.1"/>
    <property type="molecule type" value="Genomic_DNA"/>
</dbReference>
<feature type="transmembrane region" description="Helical" evidence="1">
    <location>
        <begin position="22"/>
        <end position="41"/>
    </location>
</feature>
<protein>
    <recommendedName>
        <fullName evidence="4">LPXTG cell wall anchor domain-containing protein</fullName>
    </recommendedName>
</protein>
<sequence length="55" mass="5858">MADPAPFDISGEPAYGTGMDTASMILGAALASVGWIAWTVWSRSRRPEQGRDSSE</sequence>
<comment type="caution">
    <text evidence="2">The sequence shown here is derived from an EMBL/GenBank/DDBJ whole genome shotgun (WGS) entry which is preliminary data.</text>
</comment>
<evidence type="ECO:0000313" key="3">
    <source>
        <dbReference type="Proteomes" id="UP001157034"/>
    </source>
</evidence>
<evidence type="ECO:0008006" key="4">
    <source>
        <dbReference type="Google" id="ProtNLM"/>
    </source>
</evidence>
<gene>
    <name evidence="2" type="ORF">GCM10025881_23650</name>
</gene>
<keyword evidence="1" id="KW-0472">Membrane</keyword>